<sequence>MVEILPELICVAVALVAVLAETWHLKRIGRVKNLAFGPSGRPAFWTWLVPVFRVVGISLACWGFLSLWLVVEARVHKSGVIDESDYKHLVLVVDVSPSMQVEDSGPEGKKTRRQRASDIVESLFNRIPMRQFKISLIAVYTDAKPLLEDSKDHEVVRHIMEKMPMWHAFKPGKTNLMAGIRQAVKMAKPWNPKSTHILVLTDGDTVPATGMPKVPASVDQFLVVGVGDPNSGTFIHDHQSRQDVNTLRQVANRLRGVFHNGNQKHLNAQLVSRFAETRNEDKIKEWTRREWALLACVAGTSILAANPLLLHYFGTRYVGGVKFTPERKVAA</sequence>
<feature type="transmembrane region" description="Helical" evidence="1">
    <location>
        <begin position="44"/>
        <end position="71"/>
    </location>
</feature>
<dbReference type="KEGG" id="mff:MFFC18_03000"/>
<keyword evidence="4" id="KW-1185">Reference proteome</keyword>
<dbReference type="EMBL" id="CP042912">
    <property type="protein sequence ID" value="QEG20452.1"/>
    <property type="molecule type" value="Genomic_DNA"/>
</dbReference>
<accession>A0A5B9P629</accession>
<dbReference type="Gene3D" id="3.40.50.410">
    <property type="entry name" value="von Willebrand factor, type A domain"/>
    <property type="match status" value="1"/>
</dbReference>
<reference evidence="3 4" key="1">
    <citation type="submission" date="2019-08" db="EMBL/GenBank/DDBJ databases">
        <title>Deep-cultivation of Planctomycetes and their phenomic and genomic characterization uncovers novel biology.</title>
        <authorList>
            <person name="Wiegand S."/>
            <person name="Jogler M."/>
            <person name="Boedeker C."/>
            <person name="Pinto D."/>
            <person name="Vollmers J."/>
            <person name="Rivas-Marin E."/>
            <person name="Kohn T."/>
            <person name="Peeters S.H."/>
            <person name="Heuer A."/>
            <person name="Rast P."/>
            <person name="Oberbeckmann S."/>
            <person name="Bunk B."/>
            <person name="Jeske O."/>
            <person name="Meyerdierks A."/>
            <person name="Storesund J.E."/>
            <person name="Kallscheuer N."/>
            <person name="Luecker S."/>
            <person name="Lage O.M."/>
            <person name="Pohl T."/>
            <person name="Merkel B.J."/>
            <person name="Hornburger P."/>
            <person name="Mueller R.-W."/>
            <person name="Bruemmer F."/>
            <person name="Labrenz M."/>
            <person name="Spormann A.M."/>
            <person name="Op den Camp H."/>
            <person name="Overmann J."/>
            <person name="Amann R."/>
            <person name="Jetten M.S.M."/>
            <person name="Mascher T."/>
            <person name="Medema M.H."/>
            <person name="Devos D.P."/>
            <person name="Kaster A.-K."/>
            <person name="Ovreas L."/>
            <person name="Rohde M."/>
            <person name="Galperin M.Y."/>
            <person name="Jogler C."/>
        </authorList>
    </citation>
    <scope>NUCLEOTIDE SEQUENCE [LARGE SCALE GENOMIC DNA]</scope>
    <source>
        <strain evidence="3 4">FC18</strain>
    </source>
</reference>
<dbReference type="Proteomes" id="UP000322214">
    <property type="component" value="Chromosome"/>
</dbReference>
<gene>
    <name evidence="3" type="ORF">MFFC18_03000</name>
</gene>
<dbReference type="InterPro" id="IPR002035">
    <property type="entry name" value="VWF_A"/>
</dbReference>
<proteinExistence type="predicted"/>
<evidence type="ECO:0000256" key="1">
    <source>
        <dbReference type="SAM" id="Phobius"/>
    </source>
</evidence>
<dbReference type="OrthoDB" id="278351at2"/>
<keyword evidence="1" id="KW-0812">Transmembrane</keyword>
<dbReference type="AlphaFoldDB" id="A0A5B9P629"/>
<dbReference type="InterPro" id="IPR036465">
    <property type="entry name" value="vWFA_dom_sf"/>
</dbReference>
<dbReference type="PROSITE" id="PS50234">
    <property type="entry name" value="VWFA"/>
    <property type="match status" value="1"/>
</dbReference>
<organism evidence="3 4">
    <name type="scientific">Mariniblastus fucicola</name>
    <dbReference type="NCBI Taxonomy" id="980251"/>
    <lineage>
        <taxon>Bacteria</taxon>
        <taxon>Pseudomonadati</taxon>
        <taxon>Planctomycetota</taxon>
        <taxon>Planctomycetia</taxon>
        <taxon>Pirellulales</taxon>
        <taxon>Pirellulaceae</taxon>
        <taxon>Mariniblastus</taxon>
    </lineage>
</organism>
<keyword evidence="1" id="KW-0472">Membrane</keyword>
<protein>
    <recommendedName>
        <fullName evidence="2">VWFA domain-containing protein</fullName>
    </recommendedName>
</protein>
<feature type="transmembrane region" description="Helical" evidence="1">
    <location>
        <begin position="291"/>
        <end position="313"/>
    </location>
</feature>
<dbReference type="Pfam" id="PF13519">
    <property type="entry name" value="VWA_2"/>
    <property type="match status" value="1"/>
</dbReference>
<dbReference type="STRING" id="980251.GCA_001642875_04530"/>
<name>A0A5B9P629_9BACT</name>
<keyword evidence="1" id="KW-1133">Transmembrane helix</keyword>
<evidence type="ECO:0000313" key="3">
    <source>
        <dbReference type="EMBL" id="QEG20452.1"/>
    </source>
</evidence>
<evidence type="ECO:0000259" key="2">
    <source>
        <dbReference type="PROSITE" id="PS50234"/>
    </source>
</evidence>
<dbReference type="SUPFAM" id="SSF53300">
    <property type="entry name" value="vWA-like"/>
    <property type="match status" value="1"/>
</dbReference>
<feature type="domain" description="VWFA" evidence="2">
    <location>
        <begin position="88"/>
        <end position="274"/>
    </location>
</feature>
<dbReference type="SMART" id="SM00327">
    <property type="entry name" value="VWA"/>
    <property type="match status" value="1"/>
</dbReference>
<dbReference type="RefSeq" id="WP_075082536.1">
    <property type="nucleotide sequence ID" value="NZ_CP042912.1"/>
</dbReference>
<evidence type="ECO:0000313" key="4">
    <source>
        <dbReference type="Proteomes" id="UP000322214"/>
    </source>
</evidence>